<reference evidence="2 3" key="1">
    <citation type="journal article" date="2024" name="BMC Genomics">
        <title>De novo assembly and annotation of Popillia japonica's genome with initial clues to its potential as an invasive pest.</title>
        <authorList>
            <person name="Cucini C."/>
            <person name="Boschi S."/>
            <person name="Funari R."/>
            <person name="Cardaioli E."/>
            <person name="Iannotti N."/>
            <person name="Marturano G."/>
            <person name="Paoli F."/>
            <person name="Bruttini M."/>
            <person name="Carapelli A."/>
            <person name="Frati F."/>
            <person name="Nardi F."/>
        </authorList>
    </citation>
    <scope>NUCLEOTIDE SEQUENCE [LARGE SCALE GENOMIC DNA]</scope>
    <source>
        <strain evidence="2">DMR45628</strain>
    </source>
</reference>
<feature type="compositionally biased region" description="Polar residues" evidence="1">
    <location>
        <begin position="182"/>
        <end position="192"/>
    </location>
</feature>
<gene>
    <name evidence="2" type="ORF">QE152_g34205</name>
</gene>
<proteinExistence type="predicted"/>
<evidence type="ECO:0000313" key="3">
    <source>
        <dbReference type="Proteomes" id="UP001458880"/>
    </source>
</evidence>
<name>A0AAW1IV23_POPJA</name>
<evidence type="ECO:0000313" key="2">
    <source>
        <dbReference type="EMBL" id="KAK9693426.1"/>
    </source>
</evidence>
<feature type="region of interest" description="Disordered" evidence="1">
    <location>
        <begin position="182"/>
        <end position="214"/>
    </location>
</feature>
<comment type="caution">
    <text evidence="2">The sequence shown here is derived from an EMBL/GenBank/DDBJ whole genome shotgun (WGS) entry which is preliminary data.</text>
</comment>
<accession>A0AAW1IV23</accession>
<sequence length="214" mass="24086">MKNSHNLPVFNRFPAIGLNGADGLSPLSCDAPRGYRFPPSSPYGFSFPRFYRIFLVRDREELERMLSPTGIEIDFVRVFSTRYHLEGFVVNGRPFFHKLSTERVRSVMGRELQKIVNSFGTSQNHDKGEYLMLEKWDNNEGLAGGASKQCQINRYGNTDLRDPTPSGQFIGLASFPDSMCGSSPELSTSVEATESPEYDLRTPAASHPEFTFQV</sequence>
<organism evidence="2 3">
    <name type="scientific">Popillia japonica</name>
    <name type="common">Japanese beetle</name>
    <dbReference type="NCBI Taxonomy" id="7064"/>
    <lineage>
        <taxon>Eukaryota</taxon>
        <taxon>Metazoa</taxon>
        <taxon>Ecdysozoa</taxon>
        <taxon>Arthropoda</taxon>
        <taxon>Hexapoda</taxon>
        <taxon>Insecta</taxon>
        <taxon>Pterygota</taxon>
        <taxon>Neoptera</taxon>
        <taxon>Endopterygota</taxon>
        <taxon>Coleoptera</taxon>
        <taxon>Polyphaga</taxon>
        <taxon>Scarabaeiformia</taxon>
        <taxon>Scarabaeidae</taxon>
        <taxon>Rutelinae</taxon>
        <taxon>Popillia</taxon>
    </lineage>
</organism>
<keyword evidence="3" id="KW-1185">Reference proteome</keyword>
<dbReference type="Proteomes" id="UP001458880">
    <property type="component" value="Unassembled WGS sequence"/>
</dbReference>
<dbReference type="AlphaFoldDB" id="A0AAW1IV23"/>
<protein>
    <submittedName>
        <fullName evidence="2">Uncharacterized protein</fullName>
    </submittedName>
</protein>
<dbReference type="EMBL" id="JASPKY010000543">
    <property type="protein sequence ID" value="KAK9693426.1"/>
    <property type="molecule type" value="Genomic_DNA"/>
</dbReference>
<evidence type="ECO:0000256" key="1">
    <source>
        <dbReference type="SAM" id="MobiDB-lite"/>
    </source>
</evidence>